<dbReference type="Gene3D" id="3.90.190.10">
    <property type="entry name" value="Protein tyrosine phosphatase superfamily"/>
    <property type="match status" value="1"/>
</dbReference>
<evidence type="ECO:0008006" key="10">
    <source>
        <dbReference type="Google" id="ProtNLM"/>
    </source>
</evidence>
<evidence type="ECO:0000313" key="8">
    <source>
        <dbReference type="EMBL" id="CAI5713678.1"/>
    </source>
</evidence>
<comment type="caution">
    <text evidence="8">The sequence shown here is derived from an EMBL/GenBank/DDBJ whole genome shotgun (WGS) entry which is preliminary data.</text>
</comment>
<organism evidence="8 9">
    <name type="scientific">Hyaloperonospora brassicae</name>
    <name type="common">Brassica downy mildew</name>
    <name type="synonym">Peronospora brassicae</name>
    <dbReference type="NCBI Taxonomy" id="162125"/>
    <lineage>
        <taxon>Eukaryota</taxon>
        <taxon>Sar</taxon>
        <taxon>Stramenopiles</taxon>
        <taxon>Oomycota</taxon>
        <taxon>Peronosporomycetes</taxon>
        <taxon>Peronosporales</taxon>
        <taxon>Peronosporaceae</taxon>
        <taxon>Hyaloperonospora</taxon>
    </lineage>
</organism>
<evidence type="ECO:0000259" key="6">
    <source>
        <dbReference type="PROSITE" id="PS51181"/>
    </source>
</evidence>
<protein>
    <recommendedName>
        <fullName evidence="10">Phosphatidylinositol-3,4,5-trisphosphate 3-phosphatase</fullName>
    </recommendedName>
</protein>
<feature type="domain" description="Phosphatase tensin-type" evidence="6">
    <location>
        <begin position="24"/>
        <end position="197"/>
    </location>
</feature>
<evidence type="ECO:0000256" key="1">
    <source>
        <dbReference type="ARBA" id="ARBA00004316"/>
    </source>
</evidence>
<evidence type="ECO:0000259" key="7">
    <source>
        <dbReference type="PROSITE" id="PS51182"/>
    </source>
</evidence>
<keyword evidence="3" id="KW-0378">Hydrolase</keyword>
<dbReference type="InterPro" id="IPR029023">
    <property type="entry name" value="Tensin_phosphatase"/>
</dbReference>
<dbReference type="InterPro" id="IPR035892">
    <property type="entry name" value="C2_domain_sf"/>
</dbReference>
<gene>
    <name evidence="8" type="ORF">HBR001_LOCUS1094</name>
</gene>
<reference evidence="8" key="1">
    <citation type="submission" date="2022-12" db="EMBL/GenBank/DDBJ databases">
        <authorList>
            <person name="Webb A."/>
        </authorList>
    </citation>
    <scope>NUCLEOTIDE SEQUENCE</scope>
    <source>
        <strain evidence="8">Hp1</strain>
    </source>
</reference>
<dbReference type="PANTHER" id="PTHR12305">
    <property type="entry name" value="PHOSPHATASE WITH HOMOLOGY TO TENSIN"/>
    <property type="match status" value="1"/>
</dbReference>
<dbReference type="PROSITE" id="PS50056">
    <property type="entry name" value="TYR_PHOSPHATASE_2"/>
    <property type="match status" value="1"/>
</dbReference>
<evidence type="ECO:0000256" key="2">
    <source>
        <dbReference type="ARBA" id="ARBA00007881"/>
    </source>
</evidence>
<accession>A0AAV0T5Q2</accession>
<name>A0AAV0T5Q2_HYABA</name>
<dbReference type="EMBL" id="CANTFL010000090">
    <property type="protein sequence ID" value="CAI5713678.1"/>
    <property type="molecule type" value="Genomic_DNA"/>
</dbReference>
<dbReference type="InterPro" id="IPR051281">
    <property type="entry name" value="Dual-spec_lipid-protein_phosph"/>
</dbReference>
<dbReference type="SUPFAM" id="SSF52799">
    <property type="entry name" value="(Phosphotyrosine protein) phosphatases II"/>
    <property type="match status" value="1"/>
</dbReference>
<sequence length="335" mass="38234">MASRFSACRRVLAVPRSLVSQNKRRFQQDGFDLDLGYVHPRVIVMGYPAVGVEFLFRNPRAEVQSFLEDRHAGDYFVFNFCDEPKRSYSPSTFDGRVKRFPIEDHNVPSFQTMVAFCEEAAAWLESGKNHVVALHCKAGKGRAGMMACMLLLRMGYATTATDAINCYNSERVRDHRGLTVVSQKKWVAYYAALRVQASVPRNNICAEPTITVHKLTLNNTLTATKLPRLRLRIFTLASNGLSKTLVHQEIGFHEFELRLGIRGCVMIEFRRERINGCVRAKHFKVWFNTHFLKLGETGRVAFSRSEMDWTAQDKKYHRLPAAFELTMIVSKSNSA</sequence>
<dbReference type="SMART" id="SM00404">
    <property type="entry name" value="PTPc_motif"/>
    <property type="match status" value="1"/>
</dbReference>
<dbReference type="InterPro" id="IPR014020">
    <property type="entry name" value="Tensin_C2-dom"/>
</dbReference>
<dbReference type="InterPro" id="IPR000387">
    <property type="entry name" value="Tyr_Pase_dom"/>
</dbReference>
<feature type="domain" description="C2 tensin-type" evidence="7">
    <location>
        <begin position="186"/>
        <end position="332"/>
    </location>
</feature>
<dbReference type="InterPro" id="IPR003595">
    <property type="entry name" value="Tyr_Pase_cat"/>
</dbReference>
<dbReference type="SUPFAM" id="SSF49562">
    <property type="entry name" value="C2 domain (Calcium/lipid-binding domain, CaLB)"/>
    <property type="match status" value="1"/>
</dbReference>
<dbReference type="Gene3D" id="2.60.40.1110">
    <property type="match status" value="1"/>
</dbReference>
<comment type="similarity">
    <text evidence="2">Belongs to the PTEN phosphatase protein family.</text>
</comment>
<dbReference type="PROSITE" id="PS51181">
    <property type="entry name" value="PPASE_TENSIN"/>
    <property type="match status" value="1"/>
</dbReference>
<dbReference type="PROSITE" id="PS51182">
    <property type="entry name" value="C2_TENSIN"/>
    <property type="match status" value="1"/>
</dbReference>
<dbReference type="AlphaFoldDB" id="A0AAV0T5Q2"/>
<keyword evidence="4" id="KW-0966">Cell projection</keyword>
<dbReference type="GO" id="GO:0005829">
    <property type="term" value="C:cytosol"/>
    <property type="evidence" value="ECO:0007669"/>
    <property type="project" value="TreeGrafter"/>
</dbReference>
<dbReference type="Pfam" id="PF22785">
    <property type="entry name" value="Tc-R-P"/>
    <property type="match status" value="1"/>
</dbReference>
<comment type="subcellular location">
    <subcellularLocation>
        <location evidence="1">Cell projection</location>
    </subcellularLocation>
</comment>
<dbReference type="GO" id="GO:0042995">
    <property type="term" value="C:cell projection"/>
    <property type="evidence" value="ECO:0007669"/>
    <property type="project" value="UniProtKB-SubCell"/>
</dbReference>
<evidence type="ECO:0000256" key="3">
    <source>
        <dbReference type="ARBA" id="ARBA00022801"/>
    </source>
</evidence>
<evidence type="ECO:0000313" key="9">
    <source>
        <dbReference type="Proteomes" id="UP001162031"/>
    </source>
</evidence>
<dbReference type="InterPro" id="IPR029021">
    <property type="entry name" value="Prot-tyrosine_phosphatase-like"/>
</dbReference>
<dbReference type="Pfam" id="PF10409">
    <property type="entry name" value="PTEN_C2"/>
    <property type="match status" value="1"/>
</dbReference>
<proteinExistence type="inferred from homology"/>
<dbReference type="Proteomes" id="UP001162031">
    <property type="component" value="Unassembled WGS sequence"/>
</dbReference>
<dbReference type="GO" id="GO:0016314">
    <property type="term" value="F:phosphatidylinositol-3,4,5-trisphosphate 3-phosphatase activity"/>
    <property type="evidence" value="ECO:0007669"/>
    <property type="project" value="TreeGrafter"/>
</dbReference>
<feature type="domain" description="Tyrosine specific protein phosphatases" evidence="5">
    <location>
        <begin position="108"/>
        <end position="171"/>
    </location>
</feature>
<keyword evidence="9" id="KW-1185">Reference proteome</keyword>
<evidence type="ECO:0000256" key="4">
    <source>
        <dbReference type="ARBA" id="ARBA00023273"/>
    </source>
</evidence>
<dbReference type="PANTHER" id="PTHR12305:SF60">
    <property type="entry name" value="PHOSPHATIDYLINOSITOL 3,4,5-TRISPHOSPHATE 3-PHOSPHATASE TPTE2-RELATED"/>
    <property type="match status" value="1"/>
</dbReference>
<evidence type="ECO:0000259" key="5">
    <source>
        <dbReference type="PROSITE" id="PS50056"/>
    </source>
</evidence>